<dbReference type="PROSITE" id="PS51857">
    <property type="entry name" value="CSD_2"/>
    <property type="match status" value="1"/>
</dbReference>
<dbReference type="SMART" id="SM00357">
    <property type="entry name" value="CSP"/>
    <property type="match status" value="1"/>
</dbReference>
<dbReference type="InterPro" id="IPR012340">
    <property type="entry name" value="NA-bd_OB-fold"/>
</dbReference>
<dbReference type="PRINTS" id="PR00050">
    <property type="entry name" value="COLDSHOCK"/>
</dbReference>
<keyword evidence="5" id="KW-1185">Reference proteome</keyword>
<feature type="domain" description="CSD" evidence="3">
    <location>
        <begin position="12"/>
        <end position="78"/>
    </location>
</feature>
<dbReference type="CDD" id="cd04458">
    <property type="entry name" value="CSP_CDS"/>
    <property type="match status" value="1"/>
</dbReference>
<name>A0AAV8TW02_9ROSI</name>
<dbReference type="Gene3D" id="2.40.50.140">
    <property type="entry name" value="Nucleic acid-binding proteins"/>
    <property type="match status" value="1"/>
</dbReference>
<dbReference type="SUPFAM" id="SSF50249">
    <property type="entry name" value="Nucleic acid-binding proteins"/>
    <property type="match status" value="1"/>
</dbReference>
<protein>
    <submittedName>
        <fullName evidence="4">Uncharacterized protein</fullName>
    </submittedName>
</protein>
<comment type="caution">
    <text evidence="4">The sequence shown here is derived from an EMBL/GenBank/DDBJ whole genome shotgun (WGS) entry which is preliminary data.</text>
</comment>
<evidence type="ECO:0000313" key="4">
    <source>
        <dbReference type="EMBL" id="KAJ8771156.1"/>
    </source>
</evidence>
<keyword evidence="1" id="KW-0862">Zinc</keyword>
<feature type="domain" description="CCHC-type" evidence="2">
    <location>
        <begin position="222"/>
        <end position="237"/>
    </location>
</feature>
<dbReference type="GO" id="GO:0003676">
    <property type="term" value="F:nucleic acid binding"/>
    <property type="evidence" value="ECO:0007669"/>
    <property type="project" value="InterPro"/>
</dbReference>
<dbReference type="SUPFAM" id="SSF57756">
    <property type="entry name" value="Retrovirus zinc finger-like domains"/>
    <property type="match status" value="3"/>
</dbReference>
<keyword evidence="1" id="KW-0863">Zinc-finger</keyword>
<dbReference type="InterPro" id="IPR019844">
    <property type="entry name" value="CSD_CS"/>
</dbReference>
<evidence type="ECO:0000259" key="3">
    <source>
        <dbReference type="PROSITE" id="PS51857"/>
    </source>
</evidence>
<dbReference type="SMART" id="SM00343">
    <property type="entry name" value="ZnF_C2HC"/>
    <property type="match status" value="5"/>
</dbReference>
<dbReference type="PROSITE" id="PS50158">
    <property type="entry name" value="ZF_CCHC"/>
    <property type="match status" value="5"/>
</dbReference>
<dbReference type="EMBL" id="JAIWQS010000003">
    <property type="protein sequence ID" value="KAJ8771156.1"/>
    <property type="molecule type" value="Genomic_DNA"/>
</dbReference>
<dbReference type="Gene3D" id="4.10.60.10">
    <property type="entry name" value="Zinc finger, CCHC-type"/>
    <property type="match status" value="5"/>
</dbReference>
<dbReference type="InterPro" id="IPR001878">
    <property type="entry name" value="Znf_CCHC"/>
</dbReference>
<dbReference type="AlphaFoldDB" id="A0AAV8TW02"/>
<dbReference type="InterPro" id="IPR002059">
    <property type="entry name" value="CSP_DNA-bd"/>
</dbReference>
<evidence type="ECO:0000259" key="2">
    <source>
        <dbReference type="PROSITE" id="PS50158"/>
    </source>
</evidence>
<dbReference type="PROSITE" id="PS00352">
    <property type="entry name" value="CSD_1"/>
    <property type="match status" value="1"/>
</dbReference>
<dbReference type="InterPro" id="IPR011129">
    <property type="entry name" value="CSD"/>
</dbReference>
<dbReference type="Pfam" id="PF00098">
    <property type="entry name" value="zf-CCHC"/>
    <property type="match status" value="5"/>
</dbReference>
<dbReference type="InterPro" id="IPR036875">
    <property type="entry name" value="Znf_CCHC_sf"/>
</dbReference>
<feature type="domain" description="CCHC-type" evidence="2">
    <location>
        <begin position="194"/>
        <end position="209"/>
    </location>
</feature>
<feature type="domain" description="CCHC-type" evidence="2">
    <location>
        <begin position="140"/>
        <end position="153"/>
    </location>
</feature>
<keyword evidence="1" id="KW-0479">Metal-binding</keyword>
<dbReference type="PANTHER" id="PTHR46565">
    <property type="entry name" value="COLD SHOCK DOMAIN PROTEIN 2"/>
    <property type="match status" value="1"/>
</dbReference>
<dbReference type="GO" id="GO:0008270">
    <property type="term" value="F:zinc ion binding"/>
    <property type="evidence" value="ECO:0007669"/>
    <property type="project" value="UniProtKB-KW"/>
</dbReference>
<dbReference type="Proteomes" id="UP001159364">
    <property type="component" value="Linkage Group LG03"/>
</dbReference>
<organism evidence="4 5">
    <name type="scientific">Erythroxylum novogranatense</name>
    <dbReference type="NCBI Taxonomy" id="1862640"/>
    <lineage>
        <taxon>Eukaryota</taxon>
        <taxon>Viridiplantae</taxon>
        <taxon>Streptophyta</taxon>
        <taxon>Embryophyta</taxon>
        <taxon>Tracheophyta</taxon>
        <taxon>Spermatophyta</taxon>
        <taxon>Magnoliopsida</taxon>
        <taxon>eudicotyledons</taxon>
        <taxon>Gunneridae</taxon>
        <taxon>Pentapetalae</taxon>
        <taxon>rosids</taxon>
        <taxon>fabids</taxon>
        <taxon>Malpighiales</taxon>
        <taxon>Erythroxylaceae</taxon>
        <taxon>Erythroxylum</taxon>
    </lineage>
</organism>
<accession>A0AAV8TW02</accession>
<proteinExistence type="predicted"/>
<dbReference type="PANTHER" id="PTHR46565:SF22">
    <property type="entry name" value="COLD SHOCK DOMAIN-CONTAINING PROTEIN 3-LIKE"/>
    <property type="match status" value="1"/>
</dbReference>
<feature type="domain" description="CCHC-type" evidence="2">
    <location>
        <begin position="174"/>
        <end position="188"/>
    </location>
</feature>
<gene>
    <name evidence="4" type="ORF">K2173_023481</name>
</gene>
<evidence type="ECO:0000313" key="5">
    <source>
        <dbReference type="Proteomes" id="UP001159364"/>
    </source>
</evidence>
<sequence>MAEEQTAVKEERSTGRVVMFSDKKGFGFIKPDDGDEDLFVHHSAIKSDGSYRTLSEDDVVEFTVALSDNKYQAINVTAPGGGPVQHVRSRGGRGGGFGPGWGRRSNGAGSGASAGGCYNCGNTGHIARDCRGGDSTSNGCFKCGSAGHFARDCSRVNGGGGPGSGISSGGGGACFNCGGYGHMARDCPGGGGACYNCGGYGHMARECTSGRGINRFGGGGGCFNCGNEGHFARDCPDKS</sequence>
<evidence type="ECO:0000256" key="1">
    <source>
        <dbReference type="PROSITE-ProRule" id="PRU00047"/>
    </source>
</evidence>
<reference evidence="4 5" key="1">
    <citation type="submission" date="2021-09" db="EMBL/GenBank/DDBJ databases">
        <title>Genomic insights and catalytic innovation underlie evolution of tropane alkaloids biosynthesis.</title>
        <authorList>
            <person name="Wang Y.-J."/>
            <person name="Tian T."/>
            <person name="Huang J.-P."/>
            <person name="Huang S.-X."/>
        </authorList>
    </citation>
    <scope>NUCLEOTIDE SEQUENCE [LARGE SCALE GENOMIC DNA]</scope>
    <source>
        <strain evidence="4">KIB-2018</strain>
        <tissue evidence="4">Leaf</tissue>
    </source>
</reference>
<dbReference type="Pfam" id="PF00313">
    <property type="entry name" value="CSD"/>
    <property type="match status" value="1"/>
</dbReference>
<feature type="domain" description="CCHC-type" evidence="2">
    <location>
        <begin position="117"/>
        <end position="131"/>
    </location>
</feature>